<dbReference type="AlphaFoldDB" id="A0AAN8ERI3"/>
<feature type="compositionally biased region" description="Basic and acidic residues" evidence="1">
    <location>
        <begin position="64"/>
        <end position="79"/>
    </location>
</feature>
<sequence>MEPTRLQNRALTVLNVQLFDICFAHRHFAFANVEFSLRSRYMLPKNVPRGSKKGVQRSRIAGSRCHEDHMFSRRATESR</sequence>
<reference evidence="2 3" key="1">
    <citation type="submission" date="2019-10" db="EMBL/GenBank/DDBJ databases">
        <title>Assembly and Annotation for the nematode Trichostrongylus colubriformis.</title>
        <authorList>
            <person name="Martin J."/>
        </authorList>
    </citation>
    <scope>NUCLEOTIDE SEQUENCE [LARGE SCALE GENOMIC DNA]</scope>
    <source>
        <strain evidence="2">G859</strain>
        <tissue evidence="2">Whole worm</tissue>
    </source>
</reference>
<gene>
    <name evidence="2" type="ORF">GCK32_009849</name>
</gene>
<evidence type="ECO:0000313" key="2">
    <source>
        <dbReference type="EMBL" id="KAK5966606.1"/>
    </source>
</evidence>
<organism evidence="2 3">
    <name type="scientific">Trichostrongylus colubriformis</name>
    <name type="common">Black scour worm</name>
    <dbReference type="NCBI Taxonomy" id="6319"/>
    <lineage>
        <taxon>Eukaryota</taxon>
        <taxon>Metazoa</taxon>
        <taxon>Ecdysozoa</taxon>
        <taxon>Nematoda</taxon>
        <taxon>Chromadorea</taxon>
        <taxon>Rhabditida</taxon>
        <taxon>Rhabditina</taxon>
        <taxon>Rhabditomorpha</taxon>
        <taxon>Strongyloidea</taxon>
        <taxon>Trichostrongylidae</taxon>
        <taxon>Trichostrongylus</taxon>
    </lineage>
</organism>
<dbReference type="Proteomes" id="UP001331761">
    <property type="component" value="Unassembled WGS sequence"/>
</dbReference>
<feature type="region of interest" description="Disordered" evidence="1">
    <location>
        <begin position="46"/>
        <end position="79"/>
    </location>
</feature>
<dbReference type="EMBL" id="WIXE01023331">
    <property type="protein sequence ID" value="KAK5966606.1"/>
    <property type="molecule type" value="Genomic_DNA"/>
</dbReference>
<name>A0AAN8ERI3_TRICO</name>
<comment type="caution">
    <text evidence="2">The sequence shown here is derived from an EMBL/GenBank/DDBJ whole genome shotgun (WGS) entry which is preliminary data.</text>
</comment>
<protein>
    <submittedName>
        <fullName evidence="2">Uncharacterized protein</fullName>
    </submittedName>
</protein>
<evidence type="ECO:0000256" key="1">
    <source>
        <dbReference type="SAM" id="MobiDB-lite"/>
    </source>
</evidence>
<accession>A0AAN8ERI3</accession>
<keyword evidence="3" id="KW-1185">Reference proteome</keyword>
<proteinExistence type="predicted"/>
<evidence type="ECO:0000313" key="3">
    <source>
        <dbReference type="Proteomes" id="UP001331761"/>
    </source>
</evidence>